<dbReference type="OrthoDB" id="6740708at2759"/>
<dbReference type="SMART" id="SM00343">
    <property type="entry name" value="ZnF_C2HC"/>
    <property type="match status" value="2"/>
</dbReference>
<evidence type="ECO:0000313" key="19">
    <source>
        <dbReference type="Proteomes" id="UP000035682"/>
    </source>
</evidence>
<reference evidence="20" key="3">
    <citation type="submission" date="2020-12" db="UniProtKB">
        <authorList>
            <consortium name="WormBaseParasite"/>
        </authorList>
    </citation>
    <scope>IDENTIFICATION</scope>
</reference>
<dbReference type="PROSITE" id="PS50878">
    <property type="entry name" value="RT_POL"/>
    <property type="match status" value="1"/>
</dbReference>
<dbReference type="Gene3D" id="3.10.10.10">
    <property type="entry name" value="HIV Type 1 Reverse Transcriptase, subunit A, domain 1"/>
    <property type="match status" value="1"/>
</dbReference>
<evidence type="ECO:0000256" key="13">
    <source>
        <dbReference type="SAM" id="MobiDB-lite"/>
    </source>
</evidence>
<dbReference type="GO" id="GO:0003964">
    <property type="term" value="F:RNA-directed DNA polymerase activity"/>
    <property type="evidence" value="ECO:0007669"/>
    <property type="project" value="UniProtKB-KW"/>
</dbReference>
<keyword evidence="10" id="KW-0238">DNA-binding</keyword>
<evidence type="ECO:0000256" key="12">
    <source>
        <dbReference type="PROSITE-ProRule" id="PRU00047"/>
    </source>
</evidence>
<dbReference type="InterPro" id="IPR043128">
    <property type="entry name" value="Rev_trsase/Diguanyl_cyclase"/>
</dbReference>
<keyword evidence="12" id="KW-0863">Zinc-finger</keyword>
<dbReference type="PANTHER" id="PTHR37984:SF5">
    <property type="entry name" value="PROTEIN NYNRIN-LIKE"/>
    <property type="match status" value="1"/>
</dbReference>
<reference evidence="19" key="2">
    <citation type="submission" date="2014-09" db="EMBL/GenBank/DDBJ databases">
        <authorList>
            <person name="Martin A.A."/>
        </authorList>
    </citation>
    <scope>NUCLEOTIDE SEQUENCE</scope>
    <source>
        <strain evidence="19">ED321</strain>
    </source>
</reference>
<dbReference type="Gene3D" id="2.40.70.10">
    <property type="entry name" value="Acid Proteases"/>
    <property type="match status" value="1"/>
</dbReference>
<dbReference type="FunFam" id="3.30.70.270:FF:000020">
    <property type="entry name" value="Transposon Tf2-6 polyprotein-like Protein"/>
    <property type="match status" value="1"/>
</dbReference>
<dbReference type="GO" id="GO:0004519">
    <property type="term" value="F:endonuclease activity"/>
    <property type="evidence" value="ECO:0007669"/>
    <property type="project" value="UniProtKB-KW"/>
</dbReference>
<evidence type="ECO:0000259" key="16">
    <source>
        <dbReference type="PROSITE" id="PS50878"/>
    </source>
</evidence>
<sequence length="1293" mass="147394">MSSGPTSVISNSESTGRPISEPNAPRYTLIPQGTVPEFNPKKEKWIEYKERFEIACELHGIHDKKMAKALLMGALVPETYRKLRIGSAPRKPIDLPLNEVISLLDSLHEQERNNLISRIKLLEIRQSSDESVMNYVERLRDMVGQCSLDNIQDAKDLISTIVFTKGLKSDNLKRAVYQQHQLKPTSSLNESINSAMGVEVIGDSNVVSVNAVKFRKKSGKALKSLKCFCCNKTGHLKKDCRLKDKKCDKCKKIGHIKSACKARSRIVGYINESEVDEDSESENGIFTVSANKINNSKINVDINKIETEFLLDTGACKSLLSEHSWKRIGKPEIKEKTQALKDFSGNKIEIMGQINVLMRYKQMELKTSLLVVKGSCQDLIGRDLIDKLKVDLNQAYYGKHLSGINNIENEIEFKEKLKLTYPFLFSKGLGKFNGDPIVLKLRENATPKVVVYRCSNLNLKQKVMEEIDRLIKLDVWEKVHSSEWISPMSVALKSNGKIRICANFSQTVNKMVDVEQFQIPTTQELFSRIEGCKIFSNLDISDAFLAIQVAPESRKLLVVSTPAGLMQFKRLPFGLSSSPMIFQRIMSNLLSEIDGTAVYFDDVLIGGKDEIQHDERVHKVLEKLEKSGMKLNMEKSVIRKDQIKYLGNIVNGEGIRPDPEKTKAISLMRKPENASELKSFLGMVIHYGKFIPKLSIIAKPLNNLTRKNAKYEFDKECERSFSILKEILSSNKILVPYSISRPVVFASDASQFGYGAVILHRFEDGSEKPIEYISKTFNSAQLNYSQIEKECCGIVNGILRFKDYLLGRKFILQTDSLPLKFLLAPDTSLPNIILRRIDRWSCQIKRFQYTTEYVNTKMFGKADALSRLPLLENQEWEKNDTEAAAIMLVENSPLNTDKVRIESGKDKVFKQLIKFIKIGWPKALKGKLKEFDRIKLELAENNGIIMKGEQLVIPLCLRKEVLQKLHLGHTGIVRMKILARSNVYWPGMNKEIENLSKTCETCNKIGTPVAKTNLHPWQPSVETFERIHIDLCGPMNGKTFLVLYDTYSCYPFIVQVKKGDSEEIIEILDKIFIDFTYPKLLVSDNGPNLVSAKMNEYLRSNGIKHLTAAPYHPQSNGAAENLVKKFKISYYRSINDGNSSKESVKIFLKSYRNSPSSRTGKCPVELMFNRKVKIINDEKFFGNKKLTNDNITPQKEISRKPKKLNGNISPLKETSRKSKKLVEFKVNDPVWERVKNSSVWKKDVIKERIGVNMYKLLSNTDKVRHTNQLKKRMASPIRYSERLRKLPRINYKV</sequence>
<dbReference type="InterPro" id="IPR050951">
    <property type="entry name" value="Retrovirus_Pol_polyprotein"/>
</dbReference>
<dbReference type="InterPro" id="IPR001878">
    <property type="entry name" value="Znf_CCHC"/>
</dbReference>
<dbReference type="InterPro" id="IPR036875">
    <property type="entry name" value="Znf_CCHC_sf"/>
</dbReference>
<keyword evidence="3" id="KW-0808">Transferase</keyword>
<dbReference type="PROSITE" id="PS50175">
    <property type="entry name" value="ASP_PROT_RETROV"/>
    <property type="match status" value="1"/>
</dbReference>
<dbReference type="InterPro" id="IPR041577">
    <property type="entry name" value="RT_RNaseH_2"/>
</dbReference>
<dbReference type="Pfam" id="PF17921">
    <property type="entry name" value="Integrase_H2C2"/>
    <property type="match status" value="1"/>
</dbReference>
<dbReference type="SUPFAM" id="SSF56672">
    <property type="entry name" value="DNA/RNA polymerases"/>
    <property type="match status" value="1"/>
</dbReference>
<dbReference type="Pfam" id="PF00077">
    <property type="entry name" value="RVP"/>
    <property type="match status" value="1"/>
</dbReference>
<dbReference type="GO" id="GO:0008270">
    <property type="term" value="F:zinc ion binding"/>
    <property type="evidence" value="ECO:0007669"/>
    <property type="project" value="UniProtKB-KW"/>
</dbReference>
<dbReference type="CTD" id="36373996"/>
<dbReference type="SUPFAM" id="SSF57756">
    <property type="entry name" value="Retrovirus zinc finger-like domains"/>
    <property type="match status" value="1"/>
</dbReference>
<proteinExistence type="predicted"/>
<dbReference type="GO" id="GO:0019899">
    <property type="term" value="F:enzyme binding"/>
    <property type="evidence" value="ECO:0007669"/>
    <property type="project" value="UniProtKB-ARBA"/>
</dbReference>
<dbReference type="InterPro" id="IPR043502">
    <property type="entry name" value="DNA/RNA_pol_sf"/>
</dbReference>
<evidence type="ECO:0000313" key="18">
    <source>
        <dbReference type="EMBL" id="CEF61625.1"/>
    </source>
</evidence>
<evidence type="ECO:0000256" key="7">
    <source>
        <dbReference type="ARBA" id="ARBA00022759"/>
    </source>
</evidence>
<dbReference type="PROSITE" id="PS50158">
    <property type="entry name" value="ZF_CCHC"/>
    <property type="match status" value="1"/>
</dbReference>
<dbReference type="CDD" id="cd01647">
    <property type="entry name" value="RT_LTR"/>
    <property type="match status" value="1"/>
</dbReference>
<protein>
    <recommendedName>
        <fullName evidence="1">RNA-directed DNA polymerase</fullName>
        <ecNumber evidence="1">2.7.7.49</ecNumber>
    </recommendedName>
</protein>
<evidence type="ECO:0000256" key="10">
    <source>
        <dbReference type="ARBA" id="ARBA00023125"/>
    </source>
</evidence>
<feature type="domain" description="Reverse transcriptase" evidence="16">
    <location>
        <begin position="472"/>
        <end position="650"/>
    </location>
</feature>
<evidence type="ECO:0000259" key="14">
    <source>
        <dbReference type="PROSITE" id="PS50158"/>
    </source>
</evidence>
<dbReference type="GO" id="GO:0015074">
    <property type="term" value="P:DNA integration"/>
    <property type="evidence" value="ECO:0007669"/>
    <property type="project" value="InterPro"/>
</dbReference>
<keyword evidence="7" id="KW-0255">Endonuclease</keyword>
<dbReference type="CDD" id="cd09274">
    <property type="entry name" value="RNase_HI_RT_Ty3"/>
    <property type="match status" value="1"/>
</dbReference>
<dbReference type="InterPro" id="IPR000477">
    <property type="entry name" value="RT_dom"/>
</dbReference>
<dbReference type="InterPro" id="IPR041588">
    <property type="entry name" value="Integrase_H2C2"/>
</dbReference>
<evidence type="ECO:0000313" key="20">
    <source>
        <dbReference type="WBParaSite" id="SRAE_0000074200.1"/>
    </source>
</evidence>
<dbReference type="PANTHER" id="PTHR37984">
    <property type="entry name" value="PROTEIN CBG26694"/>
    <property type="match status" value="1"/>
</dbReference>
<dbReference type="OMA" id="IRICANF"/>
<feature type="region of interest" description="Disordered" evidence="13">
    <location>
        <begin position="1"/>
        <end position="27"/>
    </location>
</feature>
<keyword evidence="19" id="KW-1185">Reference proteome</keyword>
<keyword evidence="6" id="KW-0064">Aspartyl protease</keyword>
<dbReference type="GeneID" id="36373996"/>
<feature type="domain" description="Integrase catalytic" evidence="17">
    <location>
        <begin position="1015"/>
        <end position="1171"/>
    </location>
</feature>
<evidence type="ECO:0000256" key="1">
    <source>
        <dbReference type="ARBA" id="ARBA00012493"/>
    </source>
</evidence>
<dbReference type="InterPro" id="IPR012337">
    <property type="entry name" value="RNaseH-like_sf"/>
</dbReference>
<dbReference type="Pfam" id="PF00665">
    <property type="entry name" value="rve"/>
    <property type="match status" value="1"/>
</dbReference>
<gene>
    <name evidence="18 20 21" type="ORF">SRAE_0000074200</name>
</gene>
<dbReference type="PROSITE" id="PS50994">
    <property type="entry name" value="INTEGRASE"/>
    <property type="match status" value="1"/>
</dbReference>
<dbReference type="Gene3D" id="1.10.340.70">
    <property type="match status" value="1"/>
</dbReference>
<evidence type="ECO:0000256" key="5">
    <source>
        <dbReference type="ARBA" id="ARBA00022722"/>
    </source>
</evidence>
<keyword evidence="9" id="KW-0695">RNA-directed DNA polymerase</keyword>
<dbReference type="InterPro" id="IPR001584">
    <property type="entry name" value="Integrase_cat-core"/>
</dbReference>
<keyword evidence="5" id="KW-0540">Nuclease</keyword>
<dbReference type="Pfam" id="PF00078">
    <property type="entry name" value="RVT_1"/>
    <property type="match status" value="1"/>
</dbReference>
<dbReference type="RefSeq" id="XP_024500833.1">
    <property type="nucleotide sequence ID" value="XM_024646679.1"/>
</dbReference>
<evidence type="ECO:0000259" key="15">
    <source>
        <dbReference type="PROSITE" id="PS50175"/>
    </source>
</evidence>
<dbReference type="InterPro" id="IPR001995">
    <property type="entry name" value="Peptidase_A2_cat"/>
</dbReference>
<dbReference type="SUPFAM" id="SSF50630">
    <property type="entry name" value="Acid proteases"/>
    <property type="match status" value="1"/>
</dbReference>
<evidence type="ECO:0000256" key="11">
    <source>
        <dbReference type="ARBA" id="ARBA00023268"/>
    </source>
</evidence>
<organism evidence="18">
    <name type="scientific">Strongyloides ratti</name>
    <name type="common">Parasitic roundworm</name>
    <dbReference type="NCBI Taxonomy" id="34506"/>
    <lineage>
        <taxon>Eukaryota</taxon>
        <taxon>Metazoa</taxon>
        <taxon>Ecdysozoa</taxon>
        <taxon>Nematoda</taxon>
        <taxon>Chromadorea</taxon>
        <taxon>Rhabditida</taxon>
        <taxon>Tylenchina</taxon>
        <taxon>Panagrolaimomorpha</taxon>
        <taxon>Strongyloidoidea</taxon>
        <taxon>Strongyloididae</taxon>
        <taxon>Strongyloides</taxon>
    </lineage>
</organism>
<dbReference type="EMBL" id="LN609424">
    <property type="protein sequence ID" value="CEF61625.1"/>
    <property type="molecule type" value="Genomic_DNA"/>
</dbReference>
<dbReference type="Proteomes" id="UP000035682">
    <property type="component" value="Unplaced"/>
</dbReference>
<keyword evidence="11" id="KW-0511">Multifunctional enzyme</keyword>
<dbReference type="Gene3D" id="4.10.60.10">
    <property type="entry name" value="Zinc finger, CCHC-type"/>
    <property type="match status" value="1"/>
</dbReference>
<keyword evidence="2" id="KW-0645">Protease</keyword>
<dbReference type="GO" id="GO:0006508">
    <property type="term" value="P:proteolysis"/>
    <property type="evidence" value="ECO:0007669"/>
    <property type="project" value="UniProtKB-KW"/>
</dbReference>
<dbReference type="GO" id="GO:0004190">
    <property type="term" value="F:aspartic-type endopeptidase activity"/>
    <property type="evidence" value="ECO:0007669"/>
    <property type="project" value="UniProtKB-KW"/>
</dbReference>
<dbReference type="InterPro" id="IPR036397">
    <property type="entry name" value="RNaseH_sf"/>
</dbReference>
<evidence type="ECO:0000256" key="4">
    <source>
        <dbReference type="ARBA" id="ARBA00022695"/>
    </source>
</evidence>
<dbReference type="GO" id="GO:0042575">
    <property type="term" value="C:DNA polymerase complex"/>
    <property type="evidence" value="ECO:0007669"/>
    <property type="project" value="UniProtKB-ARBA"/>
</dbReference>
<evidence type="ECO:0000256" key="3">
    <source>
        <dbReference type="ARBA" id="ARBA00022679"/>
    </source>
</evidence>
<dbReference type="Gene3D" id="3.30.70.270">
    <property type="match status" value="2"/>
</dbReference>
<feature type="compositionally biased region" description="Polar residues" evidence="13">
    <location>
        <begin position="1"/>
        <end position="17"/>
    </location>
</feature>
<dbReference type="SUPFAM" id="SSF53098">
    <property type="entry name" value="Ribonuclease H-like"/>
    <property type="match status" value="1"/>
</dbReference>
<dbReference type="WBParaSite" id="SRAE_0000074200.1">
    <property type="protein sequence ID" value="SRAE_0000074200.1"/>
    <property type="gene ID" value="WBGene00256499"/>
</dbReference>
<keyword evidence="12" id="KW-0862">Zinc</keyword>
<evidence type="ECO:0000313" key="21">
    <source>
        <dbReference type="WormBase" id="SRAE_0000074200"/>
    </source>
</evidence>
<dbReference type="FunFam" id="1.10.340.70:FF:000003">
    <property type="entry name" value="Protein CBG25708"/>
    <property type="match status" value="1"/>
</dbReference>
<keyword evidence="12" id="KW-0479">Metal-binding</keyword>
<keyword evidence="8" id="KW-0378">Hydrolase</keyword>
<feature type="domain" description="CCHC-type" evidence="14">
    <location>
        <begin position="226"/>
        <end position="241"/>
    </location>
</feature>
<evidence type="ECO:0000256" key="8">
    <source>
        <dbReference type="ARBA" id="ARBA00022801"/>
    </source>
</evidence>
<name>A0A090KVV1_STRRB</name>
<dbReference type="EC" id="2.7.7.49" evidence="1"/>
<dbReference type="InterPro" id="IPR021109">
    <property type="entry name" value="Peptidase_aspartic_dom_sf"/>
</dbReference>
<dbReference type="GO" id="GO:0003677">
    <property type="term" value="F:DNA binding"/>
    <property type="evidence" value="ECO:0007669"/>
    <property type="project" value="UniProtKB-KW"/>
</dbReference>
<dbReference type="InterPro" id="IPR018061">
    <property type="entry name" value="Retropepsins"/>
</dbReference>
<evidence type="ECO:0000259" key="17">
    <source>
        <dbReference type="PROSITE" id="PS50994"/>
    </source>
</evidence>
<accession>A0A090KVV1</accession>
<feature type="domain" description="Peptidase A2" evidence="15">
    <location>
        <begin position="307"/>
        <end position="384"/>
    </location>
</feature>
<evidence type="ECO:0000256" key="2">
    <source>
        <dbReference type="ARBA" id="ARBA00022670"/>
    </source>
</evidence>
<evidence type="ECO:0000256" key="9">
    <source>
        <dbReference type="ARBA" id="ARBA00022918"/>
    </source>
</evidence>
<dbReference type="Pfam" id="PF17919">
    <property type="entry name" value="RT_RNaseH_2"/>
    <property type="match status" value="1"/>
</dbReference>
<dbReference type="WormBase" id="SRAE_0000074200">
    <property type="protein sequence ID" value="SRP10591"/>
    <property type="gene ID" value="WBGene00256499"/>
</dbReference>
<evidence type="ECO:0000256" key="6">
    <source>
        <dbReference type="ARBA" id="ARBA00022750"/>
    </source>
</evidence>
<dbReference type="Gene3D" id="3.30.420.10">
    <property type="entry name" value="Ribonuclease H-like superfamily/Ribonuclease H"/>
    <property type="match status" value="1"/>
</dbReference>
<keyword evidence="4" id="KW-0548">Nucleotidyltransferase</keyword>
<reference evidence="18" key="1">
    <citation type="submission" date="2014-09" db="EMBL/GenBank/DDBJ databases">
        <authorList>
            <person name="Aslett A.Martin."/>
        </authorList>
    </citation>
    <scope>NUCLEOTIDE SEQUENCE</scope>
    <source>
        <strain evidence="18">ED321 Heterogonic</strain>
    </source>
</reference>